<evidence type="ECO:0000313" key="1">
    <source>
        <dbReference type="EMBL" id="EAU89643.2"/>
    </source>
</evidence>
<protein>
    <submittedName>
        <fullName evidence="1">DUF636 domain-containing protein</fullName>
    </submittedName>
</protein>
<dbReference type="VEuPathDB" id="FungiDB:CC1G_02532"/>
<reference evidence="1 2" key="1">
    <citation type="journal article" date="2010" name="Proc. Natl. Acad. Sci. U.S.A.">
        <title>Insights into evolution of multicellular fungi from the assembled chromosomes of the mushroom Coprinopsis cinerea (Coprinus cinereus).</title>
        <authorList>
            <person name="Stajich J.E."/>
            <person name="Wilke S.K."/>
            <person name="Ahren D."/>
            <person name="Au C.H."/>
            <person name="Birren B.W."/>
            <person name="Borodovsky M."/>
            <person name="Burns C."/>
            <person name="Canback B."/>
            <person name="Casselton L.A."/>
            <person name="Cheng C.K."/>
            <person name="Deng J."/>
            <person name="Dietrich F.S."/>
            <person name="Fargo D.C."/>
            <person name="Farman M.L."/>
            <person name="Gathman A.C."/>
            <person name="Goldberg J."/>
            <person name="Guigo R."/>
            <person name="Hoegger P.J."/>
            <person name="Hooker J.B."/>
            <person name="Huggins A."/>
            <person name="James T.Y."/>
            <person name="Kamada T."/>
            <person name="Kilaru S."/>
            <person name="Kodira C."/>
            <person name="Kues U."/>
            <person name="Kupfer D."/>
            <person name="Kwan H.S."/>
            <person name="Lomsadze A."/>
            <person name="Li W."/>
            <person name="Lilly W.W."/>
            <person name="Ma L.J."/>
            <person name="Mackey A.J."/>
            <person name="Manning G."/>
            <person name="Martin F."/>
            <person name="Muraguchi H."/>
            <person name="Natvig D.O."/>
            <person name="Palmerini H."/>
            <person name="Ramesh M.A."/>
            <person name="Rehmeyer C.J."/>
            <person name="Roe B.A."/>
            <person name="Shenoy N."/>
            <person name="Stanke M."/>
            <person name="Ter-Hovhannisyan V."/>
            <person name="Tunlid A."/>
            <person name="Velagapudi R."/>
            <person name="Vision T.J."/>
            <person name="Zeng Q."/>
            <person name="Zolan M.E."/>
            <person name="Pukkila P.J."/>
        </authorList>
    </citation>
    <scope>NUCLEOTIDE SEQUENCE [LARGE SCALE GENOMIC DNA]</scope>
    <source>
        <strain evidence="2">Okayama-7 / 130 / ATCC MYA-4618 / FGSC 9003</strain>
    </source>
</reference>
<dbReference type="eggNOG" id="ENOG502S13F">
    <property type="taxonomic scope" value="Eukaryota"/>
</dbReference>
<comment type="caution">
    <text evidence="1">The sequence shown here is derived from an EMBL/GenBank/DDBJ whole genome shotgun (WGS) entry which is preliminary data.</text>
</comment>
<dbReference type="Proteomes" id="UP000001861">
    <property type="component" value="Unassembled WGS sequence"/>
</dbReference>
<dbReference type="Gene3D" id="3.90.1590.10">
    <property type="entry name" value="glutathione-dependent formaldehyde- activating enzyme (gfa)"/>
    <property type="match status" value="1"/>
</dbReference>
<dbReference type="KEGG" id="cci:CC1G_02532"/>
<dbReference type="OrthoDB" id="5422068at2759"/>
<sequence length="296" mass="33047">MRVAFPTDSLPIPCFMCNCDACRHTSGQMAFHTVRIVGVPQWVGTNKAVPVHEVLKAYQPPERKGVTQYFCPTCSAKVLVHVNVLENLQEEKPHLDPPNIQYQSSGGWPPRSLSTFGEEGVLNEGTEYWRVAGGALQQAEGVIQPVCHVHVSDTKDGGFAEQLLKVNDIDLVRYSGAIGSDQVPLGWRSPDLKEEQRDALSFYCHCRAISCTLSRPDEVIARLPTAPYPDLIFPKDTTRLAKARNIRDEKWWLRPSLAAGEPTRYLTGHCACDDTFKRWEATIPFVSPTQCDDPEV</sequence>
<dbReference type="GO" id="GO:0046872">
    <property type="term" value="F:metal ion binding"/>
    <property type="evidence" value="ECO:0007669"/>
    <property type="project" value="UniProtKB-KW"/>
</dbReference>
<evidence type="ECO:0000313" key="2">
    <source>
        <dbReference type="Proteomes" id="UP000001861"/>
    </source>
</evidence>
<proteinExistence type="predicted"/>
<dbReference type="AlphaFoldDB" id="A8NBS2"/>
<dbReference type="OMA" id="SRANMHE"/>
<dbReference type="InterPro" id="IPR011057">
    <property type="entry name" value="Mss4-like_sf"/>
</dbReference>
<gene>
    <name evidence="1" type="ORF">CC1G_02532</name>
</gene>
<accession>A8NBS2</accession>
<dbReference type="InParanoid" id="A8NBS2"/>
<keyword evidence="2" id="KW-1185">Reference proteome</keyword>
<organism evidence="1 2">
    <name type="scientific">Coprinopsis cinerea (strain Okayama-7 / 130 / ATCC MYA-4618 / FGSC 9003)</name>
    <name type="common">Inky cap fungus</name>
    <name type="synonym">Hormographiella aspergillata</name>
    <dbReference type="NCBI Taxonomy" id="240176"/>
    <lineage>
        <taxon>Eukaryota</taxon>
        <taxon>Fungi</taxon>
        <taxon>Dikarya</taxon>
        <taxon>Basidiomycota</taxon>
        <taxon>Agaricomycotina</taxon>
        <taxon>Agaricomycetes</taxon>
        <taxon>Agaricomycetidae</taxon>
        <taxon>Agaricales</taxon>
        <taxon>Agaricineae</taxon>
        <taxon>Psathyrellaceae</taxon>
        <taxon>Coprinopsis</taxon>
    </lineage>
</organism>
<dbReference type="GeneID" id="6008754"/>
<name>A8NBS2_COPC7</name>
<dbReference type="GO" id="GO:0016846">
    <property type="term" value="F:carbon-sulfur lyase activity"/>
    <property type="evidence" value="ECO:0007669"/>
    <property type="project" value="InterPro"/>
</dbReference>
<dbReference type="RefSeq" id="XP_001832270.2">
    <property type="nucleotide sequence ID" value="XM_001832218.2"/>
</dbReference>
<dbReference type="EMBL" id="AACS02000009">
    <property type="protein sequence ID" value="EAU89643.2"/>
    <property type="molecule type" value="Genomic_DNA"/>
</dbReference>
<dbReference type="HOGENOM" id="CLU_940136_0_0_1"/>
<dbReference type="SUPFAM" id="SSF51316">
    <property type="entry name" value="Mss4-like"/>
    <property type="match status" value="1"/>
</dbReference>